<evidence type="ECO:0000313" key="1">
    <source>
        <dbReference type="EMBL" id="KAK0604536.1"/>
    </source>
</evidence>
<proteinExistence type="predicted"/>
<dbReference type="EMBL" id="JAUESC010000002">
    <property type="protein sequence ID" value="KAK0604536.1"/>
    <property type="molecule type" value="Genomic_DNA"/>
</dbReference>
<sequence>MRDGGRDGLGLCKNKVAQGSLNLEDVGVKLGPNSGEECLASPEINNSIGPTPLLAQVRDVGQGFINGNVRDPVVTITTQDFVLAVTNKDQVFSPVAGNWKRRARNSRHDELQVSGNVSLGKRQSDKSVDEMNQTFLLNRFHPQCRFMVGTGYPTRNAVSGCSDQLQSSMAFHGTGYLTRNAVTGGSDQLTPLMAIPDAGYVAGNAWINNIQQRQTSPIFNMVVVVLNVAGDLVFPIVNNSNCHVGGRWKLRRWKLSQFVNNLHLGENPPINAASITPLGATGSRDIDQVQTMLKLDPCYHLC</sequence>
<reference evidence="1" key="2">
    <citation type="submission" date="2023-06" db="EMBL/GenBank/DDBJ databases">
        <authorList>
            <person name="Swenson N.G."/>
            <person name="Wegrzyn J.L."/>
            <person name="Mcevoy S.L."/>
        </authorList>
    </citation>
    <scope>NUCLEOTIDE SEQUENCE</scope>
    <source>
        <strain evidence="1">NS2018</strain>
        <tissue evidence="1">Leaf</tissue>
    </source>
</reference>
<protein>
    <submittedName>
        <fullName evidence="1">Uncharacterized protein</fullName>
    </submittedName>
</protein>
<accession>A0AA39T7Y2</accession>
<name>A0AA39T7Y2_ACESA</name>
<comment type="caution">
    <text evidence="1">The sequence shown here is derived from an EMBL/GenBank/DDBJ whole genome shotgun (WGS) entry which is preliminary data.</text>
</comment>
<keyword evidence="2" id="KW-1185">Reference proteome</keyword>
<gene>
    <name evidence="1" type="ORF">LWI29_016634</name>
</gene>
<dbReference type="AlphaFoldDB" id="A0AA39T7Y2"/>
<evidence type="ECO:0000313" key="2">
    <source>
        <dbReference type="Proteomes" id="UP001168877"/>
    </source>
</evidence>
<dbReference type="Proteomes" id="UP001168877">
    <property type="component" value="Unassembled WGS sequence"/>
</dbReference>
<reference evidence="1" key="1">
    <citation type="journal article" date="2022" name="Plant J.">
        <title>Strategies of tolerance reflected in two North American maple genomes.</title>
        <authorList>
            <person name="McEvoy S.L."/>
            <person name="Sezen U.U."/>
            <person name="Trouern-Trend A."/>
            <person name="McMahon S.M."/>
            <person name="Schaberg P.G."/>
            <person name="Yang J."/>
            <person name="Wegrzyn J.L."/>
            <person name="Swenson N.G."/>
        </authorList>
    </citation>
    <scope>NUCLEOTIDE SEQUENCE</scope>
    <source>
        <strain evidence="1">NS2018</strain>
    </source>
</reference>
<organism evidence="1 2">
    <name type="scientific">Acer saccharum</name>
    <name type="common">Sugar maple</name>
    <dbReference type="NCBI Taxonomy" id="4024"/>
    <lineage>
        <taxon>Eukaryota</taxon>
        <taxon>Viridiplantae</taxon>
        <taxon>Streptophyta</taxon>
        <taxon>Embryophyta</taxon>
        <taxon>Tracheophyta</taxon>
        <taxon>Spermatophyta</taxon>
        <taxon>Magnoliopsida</taxon>
        <taxon>eudicotyledons</taxon>
        <taxon>Gunneridae</taxon>
        <taxon>Pentapetalae</taxon>
        <taxon>rosids</taxon>
        <taxon>malvids</taxon>
        <taxon>Sapindales</taxon>
        <taxon>Sapindaceae</taxon>
        <taxon>Hippocastanoideae</taxon>
        <taxon>Acereae</taxon>
        <taxon>Acer</taxon>
    </lineage>
</organism>